<accession>A0ABV3SYK4</accession>
<feature type="transmembrane region" description="Helical" evidence="7">
    <location>
        <begin position="170"/>
        <end position="189"/>
    </location>
</feature>
<feature type="transmembrane region" description="Helical" evidence="7">
    <location>
        <begin position="83"/>
        <end position="101"/>
    </location>
</feature>
<feature type="transmembrane region" description="Helical" evidence="7">
    <location>
        <begin position="107"/>
        <end position="131"/>
    </location>
</feature>
<dbReference type="InterPro" id="IPR036259">
    <property type="entry name" value="MFS_trans_sf"/>
</dbReference>
<keyword evidence="5 7" id="KW-1133">Transmembrane helix</keyword>
<feature type="transmembrane region" description="Helical" evidence="7">
    <location>
        <begin position="281"/>
        <end position="300"/>
    </location>
</feature>
<dbReference type="SUPFAM" id="SSF103473">
    <property type="entry name" value="MFS general substrate transporter"/>
    <property type="match status" value="1"/>
</dbReference>
<organism evidence="8 9">
    <name type="scientific">Nocardioides eburneus</name>
    <dbReference type="NCBI Taxonomy" id="3231482"/>
    <lineage>
        <taxon>Bacteria</taxon>
        <taxon>Bacillati</taxon>
        <taxon>Actinomycetota</taxon>
        <taxon>Actinomycetes</taxon>
        <taxon>Propionibacteriales</taxon>
        <taxon>Nocardioidaceae</taxon>
        <taxon>Nocardioides</taxon>
    </lineage>
</organism>
<reference evidence="8 9" key="1">
    <citation type="submission" date="2024-07" db="EMBL/GenBank/DDBJ databases">
        <authorList>
            <person name="Lee S."/>
            <person name="Kang M."/>
        </authorList>
    </citation>
    <scope>NUCLEOTIDE SEQUENCE [LARGE SCALE GENOMIC DNA]</scope>
    <source>
        <strain evidence="8 9">DS6</strain>
    </source>
</reference>
<name>A0ABV3SYK4_9ACTN</name>
<dbReference type="Pfam" id="PF03825">
    <property type="entry name" value="Nuc_H_symport"/>
    <property type="match status" value="1"/>
</dbReference>
<evidence type="ECO:0000313" key="9">
    <source>
        <dbReference type="Proteomes" id="UP001556631"/>
    </source>
</evidence>
<proteinExistence type="predicted"/>
<gene>
    <name evidence="8" type="ORF">AB3X52_10335</name>
</gene>
<dbReference type="RefSeq" id="WP_367993940.1">
    <property type="nucleotide sequence ID" value="NZ_JBFPJR010000015.1"/>
</dbReference>
<keyword evidence="4 7" id="KW-0812">Transmembrane</keyword>
<evidence type="ECO:0000256" key="1">
    <source>
        <dbReference type="ARBA" id="ARBA00004651"/>
    </source>
</evidence>
<dbReference type="PANTHER" id="PTHR23522">
    <property type="entry name" value="BLL5896 PROTEIN"/>
    <property type="match status" value="1"/>
</dbReference>
<evidence type="ECO:0000256" key="3">
    <source>
        <dbReference type="ARBA" id="ARBA00022475"/>
    </source>
</evidence>
<keyword evidence="6 7" id="KW-0472">Membrane</keyword>
<evidence type="ECO:0000256" key="4">
    <source>
        <dbReference type="ARBA" id="ARBA00022692"/>
    </source>
</evidence>
<evidence type="ECO:0000313" key="8">
    <source>
        <dbReference type="EMBL" id="MEX0428017.1"/>
    </source>
</evidence>
<feature type="transmembrane region" description="Helical" evidence="7">
    <location>
        <begin position="143"/>
        <end position="164"/>
    </location>
</feature>
<evidence type="ECO:0000256" key="6">
    <source>
        <dbReference type="ARBA" id="ARBA00023136"/>
    </source>
</evidence>
<comment type="caution">
    <text evidence="8">The sequence shown here is derived from an EMBL/GenBank/DDBJ whole genome shotgun (WGS) entry which is preliminary data.</text>
</comment>
<evidence type="ECO:0000256" key="7">
    <source>
        <dbReference type="SAM" id="Phobius"/>
    </source>
</evidence>
<feature type="transmembrane region" description="Helical" evidence="7">
    <location>
        <begin position="219"/>
        <end position="240"/>
    </location>
</feature>
<feature type="transmembrane region" description="Helical" evidence="7">
    <location>
        <begin position="53"/>
        <end position="71"/>
    </location>
</feature>
<protein>
    <submittedName>
        <fullName evidence="8">MFS transporter</fullName>
    </submittedName>
</protein>
<evidence type="ECO:0000256" key="2">
    <source>
        <dbReference type="ARBA" id="ARBA00022448"/>
    </source>
</evidence>
<dbReference type="Gene3D" id="1.20.1250.20">
    <property type="entry name" value="MFS general substrate transporter like domains"/>
    <property type="match status" value="2"/>
</dbReference>
<dbReference type="PANTHER" id="PTHR23522:SF4">
    <property type="entry name" value="NUCLEOSIDE PERMEASE NUPG-RELATED"/>
    <property type="match status" value="1"/>
</dbReference>
<comment type="subcellular location">
    <subcellularLocation>
        <location evidence="1">Cell membrane</location>
        <topology evidence="1">Multi-pass membrane protein</topology>
    </subcellularLocation>
</comment>
<evidence type="ECO:0000256" key="5">
    <source>
        <dbReference type="ARBA" id="ARBA00022989"/>
    </source>
</evidence>
<dbReference type="Proteomes" id="UP001556631">
    <property type="component" value="Unassembled WGS sequence"/>
</dbReference>
<feature type="transmembrane region" description="Helical" evidence="7">
    <location>
        <begin position="21"/>
        <end position="47"/>
    </location>
</feature>
<dbReference type="EMBL" id="JBFPJR010000015">
    <property type="protein sequence ID" value="MEX0428017.1"/>
    <property type="molecule type" value="Genomic_DNA"/>
</dbReference>
<keyword evidence="9" id="KW-1185">Reference proteome</keyword>
<feature type="transmembrane region" description="Helical" evidence="7">
    <location>
        <begin position="383"/>
        <end position="403"/>
    </location>
</feature>
<sequence>MTATEEERTSVSSGLFLRLTAMMLLEFVVFGSWFATFGLILATHGLAGTIGHAYSLAAVAAIVSPMFLGSLGDRFVQSQKGLGAAHLAGGATMLLLPAAVAHRGGGLTLTLIFVYMLFFQPTLGLTNHIAFRHLGTHQRLFPYIRVFGTLGWFIAGQAVGWMGLSASPRLFFVTAGVSLAFGLYAFTLPRTQPPAKGVRFQIGDVVGAKAFTLFRHRNFAVLMVCALFTAVALGVYNTYASPFLGALGVHDVASVLSLGQASEVAFIVTIPWVLRYIGIKWALFSGMVMWSVRLALFIVAAGTHDWVAILAIALQGICNDFFLVLAAMYIGTVAPVRLSAQAQGMLILITSGIGQFIGAELSGRLYDATVAKHPASDLGQWTALWILPVVSGLVAAVIWAAFFRHGRSAEVVRYHDDASAELVVGG</sequence>
<feature type="transmembrane region" description="Helical" evidence="7">
    <location>
        <begin position="342"/>
        <end position="363"/>
    </location>
</feature>
<keyword evidence="2" id="KW-0813">Transport</keyword>
<feature type="transmembrane region" description="Helical" evidence="7">
    <location>
        <begin position="306"/>
        <end position="330"/>
    </location>
</feature>
<keyword evidence="3" id="KW-1003">Cell membrane</keyword>
<dbReference type="InterPro" id="IPR004740">
    <property type="entry name" value="Nuc_H_symport"/>
</dbReference>
<feature type="transmembrane region" description="Helical" evidence="7">
    <location>
        <begin position="252"/>
        <end position="274"/>
    </location>
</feature>